<dbReference type="AlphaFoldDB" id="A0A1G2DY41"/>
<organism evidence="2 3">
    <name type="scientific">Candidatus Nealsonbacteria bacterium RBG_13_38_11</name>
    <dbReference type="NCBI Taxonomy" id="1801662"/>
    <lineage>
        <taxon>Bacteria</taxon>
        <taxon>Candidatus Nealsoniibacteriota</taxon>
    </lineage>
</organism>
<dbReference type="InterPro" id="IPR041657">
    <property type="entry name" value="HTH_17"/>
</dbReference>
<comment type="caution">
    <text evidence="2">The sequence shown here is derived from an EMBL/GenBank/DDBJ whole genome shotgun (WGS) entry which is preliminary data.</text>
</comment>
<sequence length="84" mass="9734">MTKEYYSTIETADILRVSRKTIFQWARDGKIKAIKVGKNYVIPHSAILEKLGKSLDENKKNKIESAINKALKDYKETFRMLGKE</sequence>
<dbReference type="Gene3D" id="1.10.1660.20">
    <property type="match status" value="1"/>
</dbReference>
<gene>
    <name evidence="2" type="ORF">A2Z68_02240</name>
</gene>
<dbReference type="Pfam" id="PF12728">
    <property type="entry name" value="HTH_17"/>
    <property type="match status" value="1"/>
</dbReference>
<name>A0A1G2DY41_9BACT</name>
<dbReference type="Proteomes" id="UP000176662">
    <property type="component" value="Unassembled WGS sequence"/>
</dbReference>
<dbReference type="GO" id="GO:0003677">
    <property type="term" value="F:DNA binding"/>
    <property type="evidence" value="ECO:0007669"/>
    <property type="project" value="InterPro"/>
</dbReference>
<dbReference type="EMBL" id="MHLX01000033">
    <property type="protein sequence ID" value="OGZ18496.1"/>
    <property type="molecule type" value="Genomic_DNA"/>
</dbReference>
<dbReference type="SUPFAM" id="SSF46955">
    <property type="entry name" value="Putative DNA-binding domain"/>
    <property type="match status" value="1"/>
</dbReference>
<proteinExistence type="predicted"/>
<accession>A0A1G2DY41</accession>
<dbReference type="InterPro" id="IPR010093">
    <property type="entry name" value="SinI_DNA-bd"/>
</dbReference>
<dbReference type="NCBIfam" id="TIGR01764">
    <property type="entry name" value="excise"/>
    <property type="match status" value="1"/>
</dbReference>
<feature type="domain" description="Helix-turn-helix" evidence="1">
    <location>
        <begin position="5"/>
        <end position="49"/>
    </location>
</feature>
<reference evidence="2 3" key="1">
    <citation type="journal article" date="2016" name="Nat. Commun.">
        <title>Thousands of microbial genomes shed light on interconnected biogeochemical processes in an aquifer system.</title>
        <authorList>
            <person name="Anantharaman K."/>
            <person name="Brown C.T."/>
            <person name="Hug L.A."/>
            <person name="Sharon I."/>
            <person name="Castelle C.J."/>
            <person name="Probst A.J."/>
            <person name="Thomas B.C."/>
            <person name="Singh A."/>
            <person name="Wilkins M.J."/>
            <person name="Karaoz U."/>
            <person name="Brodie E.L."/>
            <person name="Williams K.H."/>
            <person name="Hubbard S.S."/>
            <person name="Banfield J.F."/>
        </authorList>
    </citation>
    <scope>NUCLEOTIDE SEQUENCE [LARGE SCALE GENOMIC DNA]</scope>
</reference>
<evidence type="ECO:0000313" key="3">
    <source>
        <dbReference type="Proteomes" id="UP000176662"/>
    </source>
</evidence>
<protein>
    <recommendedName>
        <fullName evidence="1">Helix-turn-helix domain-containing protein</fullName>
    </recommendedName>
</protein>
<evidence type="ECO:0000259" key="1">
    <source>
        <dbReference type="Pfam" id="PF12728"/>
    </source>
</evidence>
<dbReference type="InterPro" id="IPR038137">
    <property type="entry name" value="Excisionase-like_sf"/>
</dbReference>
<dbReference type="InterPro" id="IPR009061">
    <property type="entry name" value="DNA-bd_dom_put_sf"/>
</dbReference>
<evidence type="ECO:0000313" key="2">
    <source>
        <dbReference type="EMBL" id="OGZ18496.1"/>
    </source>
</evidence>